<sequence length="337" mass="37602">MKNKITLLSLLMALFLLPTSSFAYTINNEFNLGTYEGDSRLASLDYIILHETGNLREPSGRNEATYMRNNWRSAYTTDIVGDYGTVYRVGQWGYISYGALNANPYAPVQIELEHTTNRAKFQSNYKAYIDLARDAAKTYNIPLTLDGVGRGIKSHWWITQNYGGDHVDPYGYLAQMGISKAQLQHDLLYGVGGTSTPSEPNNSSKPSVTDPTTAGAGYSVMYQPSANYGHVDQWGRIGDTLKARGWHVANYKYQYVFIIDRTTGKELARQKAPGVSRPDVNAAYKTAGNVGYDVNFNAKQFKGKSVVVMTRATNDATGNVSGGYQDFYETRWYHDIK</sequence>
<feature type="signal peptide" evidence="2">
    <location>
        <begin position="1"/>
        <end position="23"/>
    </location>
</feature>
<gene>
    <name evidence="4" type="ORF">P7D78_08705</name>
</gene>
<dbReference type="Proteomes" id="UP001249240">
    <property type="component" value="Unassembled WGS sequence"/>
</dbReference>
<reference evidence="4" key="1">
    <citation type="submission" date="2023-03" db="EMBL/GenBank/DDBJ databases">
        <authorList>
            <person name="Shen W."/>
            <person name="Cai J."/>
        </authorList>
    </citation>
    <scope>NUCLEOTIDE SEQUENCE</scope>
    <source>
        <strain evidence="4">B646-2</strain>
    </source>
</reference>
<organism evidence="4 5">
    <name type="scientific">Enterococcus raffinosus</name>
    <dbReference type="NCBI Taxonomy" id="71452"/>
    <lineage>
        <taxon>Bacteria</taxon>
        <taxon>Bacillati</taxon>
        <taxon>Bacillota</taxon>
        <taxon>Bacilli</taxon>
        <taxon>Lactobacillales</taxon>
        <taxon>Enterococcaceae</taxon>
        <taxon>Enterococcus</taxon>
    </lineage>
</organism>
<dbReference type="Pfam" id="PF01510">
    <property type="entry name" value="Amidase_2"/>
    <property type="match status" value="1"/>
</dbReference>
<evidence type="ECO:0000259" key="3">
    <source>
        <dbReference type="SMART" id="SM00644"/>
    </source>
</evidence>
<dbReference type="EMBL" id="JARPXM010000007">
    <property type="protein sequence ID" value="MDT2538202.1"/>
    <property type="molecule type" value="Genomic_DNA"/>
</dbReference>
<keyword evidence="2" id="KW-0732">Signal</keyword>
<evidence type="ECO:0000256" key="2">
    <source>
        <dbReference type="SAM" id="SignalP"/>
    </source>
</evidence>
<feature type="domain" description="N-acetylmuramoyl-L-alanine amidase" evidence="3">
    <location>
        <begin position="34"/>
        <end position="170"/>
    </location>
</feature>
<feature type="chain" id="PRO_5043420824" evidence="2">
    <location>
        <begin position="24"/>
        <end position="337"/>
    </location>
</feature>
<dbReference type="AlphaFoldDB" id="A0AAW8SX57"/>
<evidence type="ECO:0000256" key="1">
    <source>
        <dbReference type="SAM" id="MobiDB-lite"/>
    </source>
</evidence>
<dbReference type="GO" id="GO:0008745">
    <property type="term" value="F:N-acetylmuramoyl-L-alanine amidase activity"/>
    <property type="evidence" value="ECO:0007669"/>
    <property type="project" value="InterPro"/>
</dbReference>
<evidence type="ECO:0000313" key="5">
    <source>
        <dbReference type="Proteomes" id="UP001249240"/>
    </source>
</evidence>
<comment type="caution">
    <text evidence="4">The sequence shown here is derived from an EMBL/GenBank/DDBJ whole genome shotgun (WGS) entry which is preliminary data.</text>
</comment>
<dbReference type="CDD" id="cd06583">
    <property type="entry name" value="PGRP"/>
    <property type="match status" value="1"/>
</dbReference>
<dbReference type="Gene3D" id="3.40.80.10">
    <property type="entry name" value="Peptidoglycan recognition protein-like"/>
    <property type="match status" value="1"/>
</dbReference>
<feature type="region of interest" description="Disordered" evidence="1">
    <location>
        <begin position="191"/>
        <end position="210"/>
    </location>
</feature>
<proteinExistence type="predicted"/>
<protein>
    <submittedName>
        <fullName evidence="4">Peptidoglycan recognition family protein</fullName>
    </submittedName>
</protein>
<feature type="compositionally biased region" description="Polar residues" evidence="1">
    <location>
        <begin position="194"/>
        <end position="210"/>
    </location>
</feature>
<evidence type="ECO:0000313" key="4">
    <source>
        <dbReference type="EMBL" id="MDT2538202.1"/>
    </source>
</evidence>
<dbReference type="SMART" id="SM00644">
    <property type="entry name" value="Ami_2"/>
    <property type="match status" value="1"/>
</dbReference>
<dbReference type="InterPro" id="IPR036505">
    <property type="entry name" value="Amidase/PGRP_sf"/>
</dbReference>
<dbReference type="InterPro" id="IPR002502">
    <property type="entry name" value="Amidase_domain"/>
</dbReference>
<dbReference type="GO" id="GO:0009253">
    <property type="term" value="P:peptidoglycan catabolic process"/>
    <property type="evidence" value="ECO:0007669"/>
    <property type="project" value="InterPro"/>
</dbReference>
<name>A0AAW8SX57_9ENTE</name>
<dbReference type="RefSeq" id="WP_270717884.1">
    <property type="nucleotide sequence ID" value="NZ_JAQESB010000021.1"/>
</dbReference>
<accession>A0AAW8SX57</accession>
<dbReference type="SUPFAM" id="SSF55846">
    <property type="entry name" value="N-acetylmuramoyl-L-alanine amidase-like"/>
    <property type="match status" value="1"/>
</dbReference>